<reference evidence="1" key="1">
    <citation type="submission" date="2020-10" db="EMBL/GenBank/DDBJ databases">
        <title>Taxonomic study of unclassified bacteria belonging to the class Ktedonobacteria.</title>
        <authorList>
            <person name="Yabe S."/>
            <person name="Wang C.M."/>
            <person name="Zheng Y."/>
            <person name="Sakai Y."/>
            <person name="Cavaletti L."/>
            <person name="Monciardini P."/>
            <person name="Donadio S."/>
        </authorList>
    </citation>
    <scope>NUCLEOTIDE SEQUENCE</scope>
    <source>
        <strain evidence="1">SOSP1-1</strain>
    </source>
</reference>
<gene>
    <name evidence="1" type="ORF">KSX_15180</name>
</gene>
<proteinExistence type="predicted"/>
<sequence length="307" mass="34583">MMRDTWPQPPMSQLEHAIATVLACLSMVKYEAALRQEQRMELVADIEKTLQFLRGPLSSSHVIREQDTVDLPVQQQLTEPSMEVPGFQEAEKQEFSASKGSLSALYQVYHTYLHMGNGNTLDAFVVRFNEVMSTLDEVQAATDPNEEGYPCLAQQRSVEDALHRVRGFIADLYYMFLEFVRALTETLEAHEAVSEASLSNTEELSSLQRQAAASTEARIKGIGSPPFAQLMQVFEKHQQLNTHKGALYAHMTDTLLFLKFLEENLSSDPQKRDEIIAQIERVGRFLSDLSQLLVGYESAVSALIRPI</sequence>
<comment type="caution">
    <text evidence="1">The sequence shown here is derived from an EMBL/GenBank/DDBJ whole genome shotgun (WGS) entry which is preliminary data.</text>
</comment>
<keyword evidence="2" id="KW-1185">Reference proteome</keyword>
<dbReference type="AlphaFoldDB" id="A0A8J3MSI1"/>
<accession>A0A8J3MSI1</accession>
<dbReference type="RefSeq" id="WP_220192833.1">
    <property type="nucleotide sequence ID" value="NZ_BNJF01000001.1"/>
</dbReference>
<dbReference type="EMBL" id="BNJF01000001">
    <property type="protein sequence ID" value="GHO43355.1"/>
    <property type="molecule type" value="Genomic_DNA"/>
</dbReference>
<evidence type="ECO:0000313" key="2">
    <source>
        <dbReference type="Proteomes" id="UP000612362"/>
    </source>
</evidence>
<organism evidence="1 2">
    <name type="scientific">Ktedonospora formicarum</name>
    <dbReference type="NCBI Taxonomy" id="2778364"/>
    <lineage>
        <taxon>Bacteria</taxon>
        <taxon>Bacillati</taxon>
        <taxon>Chloroflexota</taxon>
        <taxon>Ktedonobacteria</taxon>
        <taxon>Ktedonobacterales</taxon>
        <taxon>Ktedonobacteraceae</taxon>
        <taxon>Ktedonospora</taxon>
    </lineage>
</organism>
<evidence type="ECO:0000313" key="1">
    <source>
        <dbReference type="EMBL" id="GHO43355.1"/>
    </source>
</evidence>
<name>A0A8J3MSI1_9CHLR</name>
<protein>
    <submittedName>
        <fullName evidence="1">Uncharacterized protein</fullName>
    </submittedName>
</protein>
<dbReference type="Proteomes" id="UP000612362">
    <property type="component" value="Unassembled WGS sequence"/>
</dbReference>